<protein>
    <submittedName>
        <fullName evidence="1">Uncharacterized protein</fullName>
    </submittedName>
</protein>
<sequence>METVIQTLSAEGRENTERQLSDILKHVPSNNIRALVLESYVQQYGPVSDENGEIIRQILEENA</sequence>
<proteinExistence type="predicted"/>
<dbReference type="EMBL" id="KC246783">
    <property type="protein sequence ID" value="AHF24047.1"/>
    <property type="molecule type" value="Genomic_DNA"/>
</dbReference>
<accession>W0FMN5</accession>
<evidence type="ECO:0000313" key="1">
    <source>
        <dbReference type="EMBL" id="AHF24047.1"/>
    </source>
</evidence>
<organism evidence="1">
    <name type="scientific">uncultured bacterium Contig643</name>
    <dbReference type="NCBI Taxonomy" id="1393602"/>
    <lineage>
        <taxon>Bacteria</taxon>
        <taxon>environmental samples</taxon>
    </lineage>
</organism>
<name>W0FMN5_9BACT</name>
<reference evidence="1" key="1">
    <citation type="journal article" date="2013" name="PLoS ONE">
        <title>Metagenomic insights into the carbohydrate-active enzymes carried by the microorganisms adhering to solid digesta in the rumen of cows.</title>
        <authorList>
            <person name="Wang L."/>
            <person name="Hatem A."/>
            <person name="Catalyurek U.V."/>
            <person name="Morrison M."/>
            <person name="Yu Z."/>
        </authorList>
    </citation>
    <scope>NUCLEOTIDE SEQUENCE</scope>
</reference>
<dbReference type="AlphaFoldDB" id="W0FMN5"/>